<gene>
    <name evidence="3" type="ORF">PHPALM_20060</name>
</gene>
<evidence type="ECO:0000313" key="4">
    <source>
        <dbReference type="Proteomes" id="UP000237271"/>
    </source>
</evidence>
<accession>A0A2P4XFU0</accession>
<dbReference type="OrthoDB" id="74749at2759"/>
<organism evidence="3 4">
    <name type="scientific">Phytophthora palmivora</name>
    <dbReference type="NCBI Taxonomy" id="4796"/>
    <lineage>
        <taxon>Eukaryota</taxon>
        <taxon>Sar</taxon>
        <taxon>Stramenopiles</taxon>
        <taxon>Oomycota</taxon>
        <taxon>Peronosporomycetes</taxon>
        <taxon>Peronosporales</taxon>
        <taxon>Peronosporaceae</taxon>
        <taxon>Phytophthora</taxon>
    </lineage>
</organism>
<feature type="compositionally biased region" description="Polar residues" evidence="1">
    <location>
        <begin position="18"/>
        <end position="27"/>
    </location>
</feature>
<feature type="compositionally biased region" description="Basic and acidic residues" evidence="1">
    <location>
        <begin position="587"/>
        <end position="600"/>
    </location>
</feature>
<evidence type="ECO:0000256" key="2">
    <source>
        <dbReference type="SAM" id="Phobius"/>
    </source>
</evidence>
<feature type="compositionally biased region" description="Basic and acidic residues" evidence="1">
    <location>
        <begin position="632"/>
        <end position="654"/>
    </location>
</feature>
<comment type="caution">
    <text evidence="3">The sequence shown here is derived from an EMBL/GenBank/DDBJ whole genome shotgun (WGS) entry which is preliminary data.</text>
</comment>
<sequence length="689" mass="77097">MRMRLRAPDEPEADDFGNGNSSAPSTPEHNRVLPPLDVGSPEYIEERLENLKRRPNWGDFLDQYVEDHPDSDSDSEAGDLESILVSETPSFIRSVLWSLLVVALAPLLIICAPCLRHKGYGFWPLGCRSIKELFSCAVANVTFILFGLVLLYWTICRELPDVFNVNNTLIKLNVQIDEAQRRMDTCHSALLEWERAVAQELCMPVGIDAGLLLVNVLLLLHFHRRWARYLMTMMAVMYVVDVPTKMYDATFPAPEIQKVDPTFALVDEELLVAVDGKNLKPGGSIAWVAYWGCAITSNVDACDKQFMSTFEAGNVAVTFKSLDHFIPCYRDPPNPLKAQDYQCFDNVRIRVKDKQSIPGWSRSVPLSSVSQATLSNDERQQNLEFPTFKHKEQMHHDVMKSSYRSARSIESDVSTNVASSLNPLRTGSGGESGLKKDDAEMSKGGAQDNDSLYRISMGAELETVTREANIAAEKLKEVEVTSDVLFHVNNELESAYHSEDGVLYVESSQEAVTETKELQSSSQVKVGKVGAIPENKIQEHHALVVESDVQMIEEVRIIDEEIKESSVAVVHEEDVQVVPADTEVEVEENKKTSTYDDQSEKVSTSAVISQEDEAKKPYYKQETGTSAHVKPRHTESQVRPRDSKDDGTQPERISKTRKTSKRNGQRSHQSKKASEPTIMDTTRNTAAAV</sequence>
<feature type="transmembrane region" description="Helical" evidence="2">
    <location>
        <begin position="91"/>
        <end position="112"/>
    </location>
</feature>
<reference evidence="3 4" key="1">
    <citation type="journal article" date="2017" name="Genome Biol. Evol.">
        <title>Phytophthora megakarya and P. palmivora, closely related causal agents of cacao black pod rot, underwent increases in genome sizes and gene numbers by different mechanisms.</title>
        <authorList>
            <person name="Ali S.S."/>
            <person name="Shao J."/>
            <person name="Lary D.J."/>
            <person name="Kronmiller B."/>
            <person name="Shen D."/>
            <person name="Strem M.D."/>
            <person name="Amoako-Attah I."/>
            <person name="Akrofi A.Y."/>
            <person name="Begoude B.A."/>
            <person name="Ten Hoopen G.M."/>
            <person name="Coulibaly K."/>
            <person name="Kebe B.I."/>
            <person name="Melnick R.L."/>
            <person name="Guiltinan M.J."/>
            <person name="Tyler B.M."/>
            <person name="Meinhardt L.W."/>
            <person name="Bailey B.A."/>
        </authorList>
    </citation>
    <scope>NUCLEOTIDE SEQUENCE [LARGE SCALE GENOMIC DNA]</scope>
    <source>
        <strain evidence="4">sbr112.9</strain>
    </source>
</reference>
<feature type="transmembrane region" description="Helical" evidence="2">
    <location>
        <begin position="133"/>
        <end position="155"/>
    </location>
</feature>
<keyword evidence="2" id="KW-0812">Transmembrane</keyword>
<dbReference type="AlphaFoldDB" id="A0A2P4XFU0"/>
<feature type="region of interest" description="Disordered" evidence="1">
    <location>
        <begin position="412"/>
        <end position="449"/>
    </location>
</feature>
<evidence type="ECO:0000256" key="1">
    <source>
        <dbReference type="SAM" id="MobiDB-lite"/>
    </source>
</evidence>
<name>A0A2P4XFU0_9STRA</name>
<dbReference type="EMBL" id="NCKW01011109">
    <property type="protein sequence ID" value="POM64411.1"/>
    <property type="molecule type" value="Genomic_DNA"/>
</dbReference>
<proteinExistence type="predicted"/>
<feature type="compositionally biased region" description="Basic residues" evidence="1">
    <location>
        <begin position="655"/>
        <end position="671"/>
    </location>
</feature>
<evidence type="ECO:0008006" key="5">
    <source>
        <dbReference type="Google" id="ProtNLM"/>
    </source>
</evidence>
<feature type="region of interest" description="Disordered" evidence="1">
    <location>
        <begin position="578"/>
        <end position="689"/>
    </location>
</feature>
<feature type="compositionally biased region" description="Polar residues" evidence="1">
    <location>
        <begin position="412"/>
        <end position="425"/>
    </location>
</feature>
<feature type="region of interest" description="Disordered" evidence="1">
    <location>
        <begin position="1"/>
        <end position="38"/>
    </location>
</feature>
<feature type="compositionally biased region" description="Polar residues" evidence="1">
    <location>
        <begin position="679"/>
        <end position="689"/>
    </location>
</feature>
<keyword evidence="2" id="KW-1133">Transmembrane helix</keyword>
<protein>
    <recommendedName>
        <fullName evidence="5">Transmembrane protein</fullName>
    </recommendedName>
</protein>
<keyword evidence="4" id="KW-1185">Reference proteome</keyword>
<evidence type="ECO:0000313" key="3">
    <source>
        <dbReference type="EMBL" id="POM64411.1"/>
    </source>
</evidence>
<keyword evidence="2" id="KW-0472">Membrane</keyword>
<dbReference type="Proteomes" id="UP000237271">
    <property type="component" value="Unassembled WGS sequence"/>
</dbReference>